<dbReference type="InterPro" id="IPR013154">
    <property type="entry name" value="ADH-like_N"/>
</dbReference>
<dbReference type="SUPFAM" id="SSF51735">
    <property type="entry name" value="NAD(P)-binding Rossmann-fold domains"/>
    <property type="match status" value="1"/>
</dbReference>
<keyword evidence="4" id="KW-0479">Metal-binding</keyword>
<dbReference type="InterPro" id="IPR013149">
    <property type="entry name" value="ADH-like_C"/>
</dbReference>
<dbReference type="Proteomes" id="UP000265419">
    <property type="component" value="Unassembled WGS sequence"/>
</dbReference>
<name>A0A399J7U4_9MICC</name>
<keyword evidence="7" id="KW-0520">NAD</keyword>
<accession>A0A399J7U4</accession>
<dbReference type="SUPFAM" id="SSF50129">
    <property type="entry name" value="GroES-like"/>
    <property type="match status" value="1"/>
</dbReference>
<gene>
    <name evidence="10" type="ORF">DWB68_12740</name>
</gene>
<dbReference type="Pfam" id="PF00107">
    <property type="entry name" value="ADH_zinc_N"/>
    <property type="match status" value="1"/>
</dbReference>
<keyword evidence="11" id="KW-1185">Reference proteome</keyword>
<evidence type="ECO:0000256" key="3">
    <source>
        <dbReference type="ARBA" id="ARBA00013190"/>
    </source>
</evidence>
<evidence type="ECO:0000313" key="10">
    <source>
        <dbReference type="EMBL" id="RII41384.1"/>
    </source>
</evidence>
<dbReference type="GO" id="GO:0046872">
    <property type="term" value="F:metal ion binding"/>
    <property type="evidence" value="ECO:0007669"/>
    <property type="project" value="UniProtKB-KW"/>
</dbReference>
<evidence type="ECO:0000256" key="6">
    <source>
        <dbReference type="ARBA" id="ARBA00023002"/>
    </source>
</evidence>
<comment type="caution">
    <text evidence="10">The sequence shown here is derived from an EMBL/GenBank/DDBJ whole genome shotgun (WGS) entry which is preliminary data.</text>
</comment>
<dbReference type="Pfam" id="PF08240">
    <property type="entry name" value="ADH_N"/>
    <property type="match status" value="1"/>
</dbReference>
<dbReference type="Gene3D" id="3.40.50.720">
    <property type="entry name" value="NAD(P)-binding Rossmann-like Domain"/>
    <property type="match status" value="1"/>
</dbReference>
<protein>
    <recommendedName>
        <fullName evidence="3">alcohol dehydrogenase</fullName>
        <ecNumber evidence="3">1.1.1.1</ecNumber>
    </recommendedName>
</protein>
<comment type="similarity">
    <text evidence="2">Belongs to the zinc-containing alcohol dehydrogenase family.</text>
</comment>
<proteinExistence type="inferred from homology"/>
<organism evidence="10 11">
    <name type="scientific">Galactobacter valiniphilus</name>
    <dbReference type="NCBI Taxonomy" id="2676122"/>
    <lineage>
        <taxon>Bacteria</taxon>
        <taxon>Bacillati</taxon>
        <taxon>Actinomycetota</taxon>
        <taxon>Actinomycetes</taxon>
        <taxon>Micrococcales</taxon>
        <taxon>Micrococcaceae</taxon>
        <taxon>Galactobacter</taxon>
    </lineage>
</organism>
<evidence type="ECO:0000259" key="9">
    <source>
        <dbReference type="Pfam" id="PF08240"/>
    </source>
</evidence>
<evidence type="ECO:0000256" key="4">
    <source>
        <dbReference type="ARBA" id="ARBA00022723"/>
    </source>
</evidence>
<evidence type="ECO:0000256" key="7">
    <source>
        <dbReference type="ARBA" id="ARBA00023027"/>
    </source>
</evidence>
<dbReference type="EC" id="1.1.1.1" evidence="3"/>
<keyword evidence="5" id="KW-0862">Zinc</keyword>
<evidence type="ECO:0000313" key="11">
    <source>
        <dbReference type="Proteomes" id="UP000265419"/>
    </source>
</evidence>
<evidence type="ECO:0000256" key="1">
    <source>
        <dbReference type="ARBA" id="ARBA00001947"/>
    </source>
</evidence>
<feature type="domain" description="Alcohol dehydrogenase-like C-terminal" evidence="8">
    <location>
        <begin position="223"/>
        <end position="347"/>
    </location>
</feature>
<dbReference type="GO" id="GO:0005737">
    <property type="term" value="C:cytoplasm"/>
    <property type="evidence" value="ECO:0007669"/>
    <property type="project" value="TreeGrafter"/>
</dbReference>
<dbReference type="InterPro" id="IPR011032">
    <property type="entry name" value="GroES-like_sf"/>
</dbReference>
<dbReference type="PANTHER" id="PTHR42940:SF3">
    <property type="entry name" value="ALCOHOL DEHYDROGENASE 1-RELATED"/>
    <property type="match status" value="1"/>
</dbReference>
<dbReference type="Gene3D" id="3.90.180.10">
    <property type="entry name" value="Medium-chain alcohol dehydrogenases, catalytic domain"/>
    <property type="match status" value="1"/>
</dbReference>
<comment type="cofactor">
    <cofactor evidence="1">
        <name>Zn(2+)</name>
        <dbReference type="ChEBI" id="CHEBI:29105"/>
    </cofactor>
</comment>
<evidence type="ECO:0000256" key="2">
    <source>
        <dbReference type="ARBA" id="ARBA00008072"/>
    </source>
</evidence>
<feature type="domain" description="Alcohol dehydrogenase-like N-terminal" evidence="9">
    <location>
        <begin position="39"/>
        <end position="172"/>
    </location>
</feature>
<dbReference type="AlphaFoldDB" id="A0A399J7U4"/>
<evidence type="ECO:0000256" key="5">
    <source>
        <dbReference type="ARBA" id="ARBA00022833"/>
    </source>
</evidence>
<dbReference type="RefSeq" id="WP_119425504.1">
    <property type="nucleotide sequence ID" value="NZ_QQXK01000028.1"/>
</dbReference>
<dbReference type="EMBL" id="QQXK01000028">
    <property type="protein sequence ID" value="RII41384.1"/>
    <property type="molecule type" value="Genomic_DNA"/>
</dbReference>
<dbReference type="InterPro" id="IPR036291">
    <property type="entry name" value="NAD(P)-bd_dom_sf"/>
</dbReference>
<dbReference type="PANTHER" id="PTHR42940">
    <property type="entry name" value="ALCOHOL DEHYDROGENASE 1-RELATED"/>
    <property type="match status" value="1"/>
</dbReference>
<dbReference type="GO" id="GO:0004022">
    <property type="term" value="F:alcohol dehydrogenase (NAD+) activity"/>
    <property type="evidence" value="ECO:0007669"/>
    <property type="project" value="UniProtKB-EC"/>
</dbReference>
<reference evidence="10 11" key="1">
    <citation type="submission" date="2018-07" db="EMBL/GenBank/DDBJ databases">
        <title>Arthrobacter sp. nov., isolated from raw cow's milk with high bacterial count.</title>
        <authorList>
            <person name="Hahne J."/>
            <person name="Isele D."/>
            <person name="Lipski A."/>
        </authorList>
    </citation>
    <scope>NUCLEOTIDE SEQUENCE [LARGE SCALE GENOMIC DNA]</scope>
    <source>
        <strain evidence="10 11">JZ R-35</strain>
    </source>
</reference>
<sequence>MSAGLLSPSAAGLGGGEAAAQLYDGSGFRLVREPLPALGPGEALVQVELATLCGSDLHTLAGHRSTPLRSVLGHEAVGRVVAMDAPSARPGGPGAGSGTAASGIGVPGTVSACAPPIAVGDRVTWTVAASCGQCDRCRGGLEQKCRSLLKYGHEAVTERWRLNGGLGTHVHLLAGTTLVRVAEELPVELVAPANCATATVAGAARRAGLGPGDVVVVVGCGLLGLTAVAYARWLGAASVVAVDVDAARRASALEFGADRVCAPSELASAAAARGASVVLELSGHPSGVEQAVAVAEVGARVALIGSVSEGATTVILDPAVIVRRMLTVVGSHNYGAEDLLGAVDFLEWVGADAALSAAFTRAVSPAFALAELDAALAAAKGGRWARVAVRP</sequence>
<evidence type="ECO:0000259" key="8">
    <source>
        <dbReference type="Pfam" id="PF00107"/>
    </source>
</evidence>
<keyword evidence="6" id="KW-0560">Oxidoreductase</keyword>